<evidence type="ECO:0000313" key="5">
    <source>
        <dbReference type="EMBL" id="EQK98846.1"/>
    </source>
</evidence>
<dbReference type="EMBL" id="KE653939">
    <property type="protein sequence ID" value="EQK98846.1"/>
    <property type="molecule type" value="Genomic_DNA"/>
</dbReference>
<dbReference type="GO" id="GO:0008270">
    <property type="term" value="F:zinc ion binding"/>
    <property type="evidence" value="ECO:0007669"/>
    <property type="project" value="UniProtKB-KW"/>
</dbReference>
<dbReference type="SMART" id="SM00343">
    <property type="entry name" value="ZnF_C2HC"/>
    <property type="match status" value="10"/>
</dbReference>
<protein>
    <submittedName>
        <fullName evidence="5">Zinc finger domain-containing protein</fullName>
    </submittedName>
</protein>
<feature type="domain" description="CCHC-type" evidence="3">
    <location>
        <begin position="279"/>
        <end position="294"/>
    </location>
</feature>
<dbReference type="InterPro" id="IPR051714">
    <property type="entry name" value="Znf_CCHC_NABP"/>
</dbReference>
<dbReference type="PROSITE" id="PS50222">
    <property type="entry name" value="EF_HAND_2"/>
    <property type="match status" value="1"/>
</dbReference>
<keyword evidence="1" id="KW-0862">Zinc</keyword>
<dbReference type="SUPFAM" id="SSF57756">
    <property type="entry name" value="Retrovirus zinc finger-like domains"/>
    <property type="match status" value="4"/>
</dbReference>
<feature type="domain" description="CCHC-type" evidence="3">
    <location>
        <begin position="326"/>
        <end position="341"/>
    </location>
</feature>
<dbReference type="Proteomes" id="UP000019374">
    <property type="component" value="Unassembled WGS sequence"/>
</dbReference>
<feature type="domain" description="CCHC-type" evidence="3">
    <location>
        <begin position="302"/>
        <end position="317"/>
    </location>
</feature>
<feature type="domain" description="CCHC-type" evidence="3">
    <location>
        <begin position="81"/>
        <end position="96"/>
    </location>
</feature>
<feature type="domain" description="CCHC-type" evidence="3">
    <location>
        <begin position="251"/>
        <end position="266"/>
    </location>
</feature>
<sequence length="463" mass="50365">MAACGETATDAWGTDPVAGDAFDAGAGAGGFNRNEEIGSNAFGDADAFSGNAEDPAAGKCFSCGEMGHRAADCPDPQEQTCRYCKQPGHIVRDCPDKPPMVCDNCGQEGHMKSKCENARKVNRDHVADLTPEDAWAKLERAVVERDMDDTKEAIQEYVKALDGAITYRELQEAMIDHGIKLFLIATERSLVSVFTNMDLQGNMGKRFSISYRFSEQPDRPREADSFPKSREELLARLDEAGEIVNSGRPLCRNCGELGHVAKFCSEEKFEKPDQPKIACNNCGEDGHRIRYCPKPRVDKFACRNCGKSGHRASDCEEPPNPENVECRKCNEKGHFSRDCPQGGPRGCHNCGQEGHMAKDCDQPRNMEGVPCRNCEKTGHVSRECPEPKDWSKVQCSNCQEFGHTKVRCKQPLADFGGDDNGFPSDTAGTADAGTGAGDIAWPANDDSAGHGDASSHDANGWGS</sequence>
<keyword evidence="1" id="KW-0479">Metal-binding</keyword>
<feature type="domain" description="CCHC-type" evidence="3">
    <location>
        <begin position="371"/>
        <end position="386"/>
    </location>
</feature>
<evidence type="ECO:0000259" key="3">
    <source>
        <dbReference type="PROSITE" id="PS50158"/>
    </source>
</evidence>
<accession>T5AAS6</accession>
<evidence type="ECO:0000256" key="1">
    <source>
        <dbReference type="PROSITE-ProRule" id="PRU00047"/>
    </source>
</evidence>
<organism evidence="5 6">
    <name type="scientific">Ophiocordyceps sinensis (strain Co18 / CGMCC 3.14243)</name>
    <name type="common">Yarsagumba caterpillar fungus</name>
    <name type="synonym">Hirsutella sinensis</name>
    <dbReference type="NCBI Taxonomy" id="911162"/>
    <lineage>
        <taxon>Eukaryota</taxon>
        <taxon>Fungi</taxon>
        <taxon>Dikarya</taxon>
        <taxon>Ascomycota</taxon>
        <taxon>Pezizomycotina</taxon>
        <taxon>Sordariomycetes</taxon>
        <taxon>Hypocreomycetidae</taxon>
        <taxon>Hypocreales</taxon>
        <taxon>Ophiocordycipitaceae</taxon>
        <taxon>Ophiocordyceps</taxon>
    </lineage>
</organism>
<evidence type="ECO:0000259" key="4">
    <source>
        <dbReference type="PROSITE" id="PS50222"/>
    </source>
</evidence>
<dbReference type="eggNOG" id="KOG0335">
    <property type="taxonomic scope" value="Eukaryota"/>
</dbReference>
<dbReference type="InterPro" id="IPR002048">
    <property type="entry name" value="EF_hand_dom"/>
</dbReference>
<dbReference type="PANTHER" id="PTHR23002">
    <property type="entry name" value="ZINC FINGER CCHC DOMAIN CONTAINING PROTEIN"/>
    <property type="match status" value="1"/>
</dbReference>
<feature type="domain" description="CCHC-type" evidence="3">
    <location>
        <begin position="347"/>
        <end position="362"/>
    </location>
</feature>
<evidence type="ECO:0000256" key="2">
    <source>
        <dbReference type="SAM" id="MobiDB-lite"/>
    </source>
</evidence>
<keyword evidence="1" id="KW-0863">Zinc-finger</keyword>
<reference evidence="5 6" key="1">
    <citation type="journal article" date="2013" name="Chin. Sci. Bull.">
        <title>Genome survey uncovers the secrets of sex and lifestyle in caterpillar fungus.</title>
        <authorList>
            <person name="Hu X."/>
            <person name="Zhang Y."/>
            <person name="Xiao G."/>
            <person name="Zheng P."/>
            <person name="Xia Y."/>
            <person name="Zhang X."/>
            <person name="St Leger R.J."/>
            <person name="Liu X."/>
            <person name="Wang C."/>
        </authorList>
    </citation>
    <scope>NUCLEOTIDE SEQUENCE [LARGE SCALE GENOMIC DNA]</scope>
    <source>
        <strain evidence="6">Co18 / CGMCC 3.14243</strain>
        <tissue evidence="5">Fruit-body</tissue>
    </source>
</reference>
<dbReference type="InterPro" id="IPR036875">
    <property type="entry name" value="Znf_CCHC_sf"/>
</dbReference>
<feature type="domain" description="CCHC-type" evidence="3">
    <location>
        <begin position="59"/>
        <end position="75"/>
    </location>
</feature>
<name>T5AAS6_OPHSC</name>
<dbReference type="AlphaFoldDB" id="T5AAS6"/>
<dbReference type="OrthoDB" id="8026949at2759"/>
<proteinExistence type="predicted"/>
<dbReference type="GO" id="GO:0003676">
    <property type="term" value="F:nucleic acid binding"/>
    <property type="evidence" value="ECO:0007669"/>
    <property type="project" value="InterPro"/>
</dbReference>
<dbReference type="GO" id="GO:0005509">
    <property type="term" value="F:calcium ion binding"/>
    <property type="evidence" value="ECO:0007669"/>
    <property type="project" value="InterPro"/>
</dbReference>
<feature type="domain" description="EF-hand" evidence="4">
    <location>
        <begin position="145"/>
        <end position="180"/>
    </location>
</feature>
<dbReference type="Gene3D" id="4.10.60.10">
    <property type="entry name" value="Zinc finger, CCHC-type"/>
    <property type="match status" value="7"/>
</dbReference>
<dbReference type="PROSITE" id="PS50158">
    <property type="entry name" value="ZF_CCHC"/>
    <property type="match status" value="9"/>
</dbReference>
<dbReference type="Pfam" id="PF00098">
    <property type="entry name" value="zf-CCHC"/>
    <property type="match status" value="9"/>
</dbReference>
<evidence type="ECO:0000313" key="6">
    <source>
        <dbReference type="Proteomes" id="UP000019374"/>
    </source>
</evidence>
<dbReference type="HOGENOM" id="CLU_024213_0_0_1"/>
<gene>
    <name evidence="5" type="ORF">OCS_05443</name>
</gene>
<feature type="domain" description="CCHC-type" evidence="3">
    <location>
        <begin position="102"/>
        <end position="117"/>
    </location>
</feature>
<feature type="region of interest" description="Disordered" evidence="2">
    <location>
        <begin position="416"/>
        <end position="463"/>
    </location>
</feature>
<dbReference type="InterPro" id="IPR001878">
    <property type="entry name" value="Znf_CCHC"/>
</dbReference>